<accession>A0ABP7DR19</accession>
<feature type="transmembrane region" description="Helical" evidence="7">
    <location>
        <begin position="431"/>
        <end position="451"/>
    </location>
</feature>
<gene>
    <name evidence="9" type="ORF">GCM10022421_13320</name>
</gene>
<dbReference type="InterPro" id="IPR004681">
    <property type="entry name" value="TRAP_DctM"/>
</dbReference>
<keyword evidence="2" id="KW-1003">Cell membrane</keyword>
<feature type="transmembrane region" description="Helical" evidence="7">
    <location>
        <begin position="301"/>
        <end position="325"/>
    </location>
</feature>
<evidence type="ECO:0000256" key="7">
    <source>
        <dbReference type="RuleBase" id="RU369079"/>
    </source>
</evidence>
<evidence type="ECO:0000259" key="8">
    <source>
        <dbReference type="Pfam" id="PF06808"/>
    </source>
</evidence>
<dbReference type="NCBIfam" id="TIGR00786">
    <property type="entry name" value="dctM"/>
    <property type="match status" value="1"/>
</dbReference>
<keyword evidence="4 7" id="KW-0812">Transmembrane</keyword>
<evidence type="ECO:0000256" key="6">
    <source>
        <dbReference type="ARBA" id="ARBA00023136"/>
    </source>
</evidence>
<evidence type="ECO:0000313" key="10">
    <source>
        <dbReference type="Proteomes" id="UP001501479"/>
    </source>
</evidence>
<comment type="similarity">
    <text evidence="7">Belongs to the TRAP transporter large permease family.</text>
</comment>
<feature type="transmembrane region" description="Helical" evidence="7">
    <location>
        <begin position="101"/>
        <end position="132"/>
    </location>
</feature>
<dbReference type="PANTHER" id="PTHR33362:SF7">
    <property type="entry name" value="SLL1103 PROTEIN"/>
    <property type="match status" value="1"/>
</dbReference>
<dbReference type="RefSeq" id="WP_344963602.1">
    <property type="nucleotide sequence ID" value="NZ_BAABDS010000022.1"/>
</dbReference>
<keyword evidence="10" id="KW-1185">Reference proteome</keyword>
<keyword evidence="7" id="KW-0813">Transport</keyword>
<sequence length="457" mass="48203">MAELLVFILFAGAVLGLMSGFPVALTLGGVSVLVALLGATLGEVDMALMGALPGRLVSIMTNETMLAVPLFVFMGTVLERSKLAEELLITMGQLFGGRRGGLGFAVLFVGAMLAASTGIVGATVVAMGLISIPAMRRAKYKESLSCGLVCASGTLAQLIPPSTVLILLGVMLQDANTQAKLRMGIFDGNPLTVTDLFAAAIVPGFLLVSLYTAWMLFVALKNRENCPPLEMSDEDRKSLMRNVIFAMFPPLLLIALVLGSILSGIATATESAALGGVGALALALCGGKFNKRKLGEAARSAMLISVMIYTMLIGATILSAVFRILGGEEMVASLLEVVPGGALGATLFVLGMMFILGFLLDTFEIIFIVIPIFGPPLLMLGVDPLWFGIAAALVLQTSYLTPPFGFAIFYLQGVVDNLKLTTVYRGVVPFVAIQLFAGVLIWLWPGMVMWLPKLLNS</sequence>
<evidence type="ECO:0000256" key="3">
    <source>
        <dbReference type="ARBA" id="ARBA00022519"/>
    </source>
</evidence>
<feature type="transmembrane region" description="Helical" evidence="7">
    <location>
        <begin position="345"/>
        <end position="373"/>
    </location>
</feature>
<comment type="function">
    <text evidence="7">Part of the tripartite ATP-independent periplasmic (TRAP) transport system.</text>
</comment>
<keyword evidence="3 7" id="KW-0997">Cell inner membrane</keyword>
<dbReference type="Proteomes" id="UP001501479">
    <property type="component" value="Unassembled WGS sequence"/>
</dbReference>
<comment type="caution">
    <text evidence="7">Lacks conserved residue(s) required for the propagation of feature annotation.</text>
</comment>
<feature type="transmembrane region" description="Helical" evidence="7">
    <location>
        <begin position="241"/>
        <end position="266"/>
    </location>
</feature>
<feature type="transmembrane region" description="Helical" evidence="7">
    <location>
        <begin position="144"/>
        <end position="172"/>
    </location>
</feature>
<dbReference type="Pfam" id="PF06808">
    <property type="entry name" value="DctM"/>
    <property type="match status" value="1"/>
</dbReference>
<evidence type="ECO:0000313" key="9">
    <source>
        <dbReference type="EMBL" id="GAA3707722.1"/>
    </source>
</evidence>
<evidence type="ECO:0000256" key="5">
    <source>
        <dbReference type="ARBA" id="ARBA00022989"/>
    </source>
</evidence>
<proteinExistence type="inferred from homology"/>
<feature type="transmembrane region" description="Helical" evidence="7">
    <location>
        <begin position="196"/>
        <end position="220"/>
    </location>
</feature>
<evidence type="ECO:0000256" key="1">
    <source>
        <dbReference type="ARBA" id="ARBA00004429"/>
    </source>
</evidence>
<evidence type="ECO:0000256" key="2">
    <source>
        <dbReference type="ARBA" id="ARBA00022475"/>
    </source>
</evidence>
<evidence type="ECO:0000256" key="4">
    <source>
        <dbReference type="ARBA" id="ARBA00022692"/>
    </source>
</evidence>
<comment type="subcellular location">
    <subcellularLocation>
        <location evidence="1 7">Cell inner membrane</location>
        <topology evidence="1 7">Multi-pass membrane protein</topology>
    </subcellularLocation>
</comment>
<organism evidence="9 10">
    <name type="scientific">Oceanisphaera sediminis</name>
    <dbReference type="NCBI Taxonomy" id="981381"/>
    <lineage>
        <taxon>Bacteria</taxon>
        <taxon>Pseudomonadati</taxon>
        <taxon>Pseudomonadota</taxon>
        <taxon>Gammaproteobacteria</taxon>
        <taxon>Aeromonadales</taxon>
        <taxon>Aeromonadaceae</taxon>
        <taxon>Oceanisphaera</taxon>
    </lineage>
</organism>
<feature type="domain" description="TRAP C4-dicarboxylate transport system permease DctM subunit" evidence="8">
    <location>
        <begin position="13"/>
        <end position="447"/>
    </location>
</feature>
<comment type="caution">
    <text evidence="9">The sequence shown here is derived from an EMBL/GenBank/DDBJ whole genome shotgun (WGS) entry which is preliminary data.</text>
</comment>
<feature type="transmembrane region" description="Helical" evidence="7">
    <location>
        <begin position="385"/>
        <end position="411"/>
    </location>
</feature>
<reference evidence="10" key="1">
    <citation type="journal article" date="2019" name="Int. J. Syst. Evol. Microbiol.">
        <title>The Global Catalogue of Microorganisms (GCM) 10K type strain sequencing project: providing services to taxonomists for standard genome sequencing and annotation.</title>
        <authorList>
            <consortium name="The Broad Institute Genomics Platform"/>
            <consortium name="The Broad Institute Genome Sequencing Center for Infectious Disease"/>
            <person name="Wu L."/>
            <person name="Ma J."/>
        </authorList>
    </citation>
    <scope>NUCLEOTIDE SEQUENCE [LARGE SCALE GENOMIC DNA]</scope>
    <source>
        <strain evidence="10">JCM 17329</strain>
    </source>
</reference>
<keyword evidence="5 7" id="KW-1133">Transmembrane helix</keyword>
<keyword evidence="6 7" id="KW-0472">Membrane</keyword>
<dbReference type="PANTHER" id="PTHR33362">
    <property type="entry name" value="SIALIC ACID TRAP TRANSPORTER PERMEASE PROTEIN SIAT-RELATED"/>
    <property type="match status" value="1"/>
</dbReference>
<dbReference type="EMBL" id="BAABDS010000022">
    <property type="protein sequence ID" value="GAA3707722.1"/>
    <property type="molecule type" value="Genomic_DNA"/>
</dbReference>
<feature type="transmembrane region" description="Helical" evidence="7">
    <location>
        <begin position="272"/>
        <end position="289"/>
    </location>
</feature>
<dbReference type="InterPro" id="IPR010656">
    <property type="entry name" value="DctM"/>
</dbReference>
<name>A0ABP7DR19_9GAMM</name>
<comment type="subunit">
    <text evidence="7">The complex comprises the extracytoplasmic solute receptor protein and the two transmembrane proteins.</text>
</comment>
<protein>
    <recommendedName>
        <fullName evidence="7">TRAP transporter large permease protein</fullName>
    </recommendedName>
</protein>